<accession>A0A1H8PSS8</accession>
<dbReference type="RefSeq" id="WP_089821798.1">
    <property type="nucleotide sequence ID" value="NZ_FODV01000002.1"/>
</dbReference>
<evidence type="ECO:0000256" key="1">
    <source>
        <dbReference type="SAM" id="Phobius"/>
    </source>
</evidence>
<reference evidence="3" key="1">
    <citation type="submission" date="2016-10" db="EMBL/GenBank/DDBJ databases">
        <authorList>
            <person name="Varghese N."/>
            <person name="Submissions S."/>
        </authorList>
    </citation>
    <scope>NUCLEOTIDE SEQUENCE [LARGE SCALE GENOMIC DNA]</scope>
    <source>
        <strain evidence="3">CGMCC 1.10121</strain>
    </source>
</reference>
<dbReference type="AlphaFoldDB" id="A0A1H8PSS8"/>
<dbReference type="InterPro" id="IPR055693">
    <property type="entry name" value="DUF7269"/>
</dbReference>
<name>A0A1H8PSS8_9EURY</name>
<keyword evidence="3" id="KW-1185">Reference proteome</keyword>
<feature type="transmembrane region" description="Helical" evidence="1">
    <location>
        <begin position="31"/>
        <end position="50"/>
    </location>
</feature>
<keyword evidence="1" id="KW-0812">Transmembrane</keyword>
<dbReference type="Pfam" id="PF23933">
    <property type="entry name" value="DUF7269"/>
    <property type="match status" value="1"/>
</dbReference>
<dbReference type="Proteomes" id="UP000199126">
    <property type="component" value="Unassembled WGS sequence"/>
</dbReference>
<proteinExistence type="predicted"/>
<evidence type="ECO:0000313" key="3">
    <source>
        <dbReference type="Proteomes" id="UP000199126"/>
    </source>
</evidence>
<gene>
    <name evidence="2" type="ORF">SAMN04487948_102472</name>
</gene>
<keyword evidence="1" id="KW-0472">Membrane</keyword>
<dbReference type="OrthoDB" id="307812at2157"/>
<dbReference type="EMBL" id="FODV01000002">
    <property type="protein sequence ID" value="SEO44975.1"/>
    <property type="molecule type" value="Genomic_DNA"/>
</dbReference>
<sequence length="187" mass="20534">MSRTTAVVAAVGLGAVALGLASVALRETFGFSLSYTFVTLVGALAVAQGVRAGSRRRRVEYAETETDDPERRFRVPTPGDEFDEQVASGVGWSLRNVSAQRDVRDRLHQTVVDTLVVHENCSVDEAEEQVETGTWTDDAVAARFLSDGAPALPLRTRVRALFRRGSRFHRQVRHTVAALARLQEEGR</sequence>
<organism evidence="2 3">
    <name type="scientific">Halogranum amylolyticum</name>
    <dbReference type="NCBI Taxonomy" id="660520"/>
    <lineage>
        <taxon>Archaea</taxon>
        <taxon>Methanobacteriati</taxon>
        <taxon>Methanobacteriota</taxon>
        <taxon>Stenosarchaea group</taxon>
        <taxon>Halobacteria</taxon>
        <taxon>Halobacteriales</taxon>
        <taxon>Haloferacaceae</taxon>
    </lineage>
</organism>
<evidence type="ECO:0000313" key="2">
    <source>
        <dbReference type="EMBL" id="SEO44975.1"/>
    </source>
</evidence>
<protein>
    <submittedName>
        <fullName evidence="2">Uncharacterized protein</fullName>
    </submittedName>
</protein>
<keyword evidence="1" id="KW-1133">Transmembrane helix</keyword>